<dbReference type="Gramene" id="ONK58471">
    <property type="protein sequence ID" value="ONK58471"/>
    <property type="gene ID" value="A4U43_C09F13390"/>
</dbReference>
<name>A0A5P1E769_ASPOF</name>
<dbReference type="Proteomes" id="UP000243459">
    <property type="component" value="Chromosome 9"/>
</dbReference>
<accession>A0A5P1E769</accession>
<sequence>MAAAAVGAPSVDAAAMAVMERERGREEGERRLLGERRGRPFGQELDLELEALVGLKKILWRARGVGVVRLSFGNDDDLGCGARKHKRGSVLTERGGGGRARTDLATFESLARVGRGLAPTVWCWGFRAATEERSRGWAL</sequence>
<evidence type="ECO:0000313" key="1">
    <source>
        <dbReference type="EMBL" id="ONK58471.1"/>
    </source>
</evidence>
<gene>
    <name evidence="1" type="ORF">A4U43_C09F13390</name>
</gene>
<dbReference type="EMBL" id="CM007389">
    <property type="protein sequence ID" value="ONK58471.1"/>
    <property type="molecule type" value="Genomic_DNA"/>
</dbReference>
<keyword evidence="2" id="KW-1185">Reference proteome</keyword>
<proteinExistence type="predicted"/>
<organism evidence="1 2">
    <name type="scientific">Asparagus officinalis</name>
    <name type="common">Garden asparagus</name>
    <dbReference type="NCBI Taxonomy" id="4686"/>
    <lineage>
        <taxon>Eukaryota</taxon>
        <taxon>Viridiplantae</taxon>
        <taxon>Streptophyta</taxon>
        <taxon>Embryophyta</taxon>
        <taxon>Tracheophyta</taxon>
        <taxon>Spermatophyta</taxon>
        <taxon>Magnoliopsida</taxon>
        <taxon>Liliopsida</taxon>
        <taxon>Asparagales</taxon>
        <taxon>Asparagaceae</taxon>
        <taxon>Asparagoideae</taxon>
        <taxon>Asparagus</taxon>
    </lineage>
</organism>
<protein>
    <submittedName>
        <fullName evidence="1">Uncharacterized protein</fullName>
    </submittedName>
</protein>
<dbReference type="AlphaFoldDB" id="A0A5P1E769"/>
<reference evidence="2" key="1">
    <citation type="journal article" date="2017" name="Nat. Commun.">
        <title>The asparagus genome sheds light on the origin and evolution of a young Y chromosome.</title>
        <authorList>
            <person name="Harkess A."/>
            <person name="Zhou J."/>
            <person name="Xu C."/>
            <person name="Bowers J.E."/>
            <person name="Van der Hulst R."/>
            <person name="Ayyampalayam S."/>
            <person name="Mercati F."/>
            <person name="Riccardi P."/>
            <person name="McKain M.R."/>
            <person name="Kakrana A."/>
            <person name="Tang H."/>
            <person name="Ray J."/>
            <person name="Groenendijk J."/>
            <person name="Arikit S."/>
            <person name="Mathioni S.M."/>
            <person name="Nakano M."/>
            <person name="Shan H."/>
            <person name="Telgmann-Rauber A."/>
            <person name="Kanno A."/>
            <person name="Yue Z."/>
            <person name="Chen H."/>
            <person name="Li W."/>
            <person name="Chen Y."/>
            <person name="Xu X."/>
            <person name="Zhang Y."/>
            <person name="Luo S."/>
            <person name="Chen H."/>
            <person name="Gao J."/>
            <person name="Mao Z."/>
            <person name="Pires J.C."/>
            <person name="Luo M."/>
            <person name="Kudrna D."/>
            <person name="Wing R.A."/>
            <person name="Meyers B.C."/>
            <person name="Yi K."/>
            <person name="Kong H."/>
            <person name="Lavrijsen P."/>
            <person name="Sunseri F."/>
            <person name="Falavigna A."/>
            <person name="Ye Y."/>
            <person name="Leebens-Mack J.H."/>
            <person name="Chen G."/>
        </authorList>
    </citation>
    <scope>NUCLEOTIDE SEQUENCE [LARGE SCALE GENOMIC DNA]</scope>
    <source>
        <strain evidence="2">cv. DH0086</strain>
    </source>
</reference>
<evidence type="ECO:0000313" key="2">
    <source>
        <dbReference type="Proteomes" id="UP000243459"/>
    </source>
</evidence>